<feature type="region of interest" description="Disordered" evidence="1">
    <location>
        <begin position="310"/>
        <end position="330"/>
    </location>
</feature>
<feature type="compositionally biased region" description="Basic and acidic residues" evidence="1">
    <location>
        <begin position="34"/>
        <end position="52"/>
    </location>
</feature>
<organism evidence="2 3">
    <name type="scientific">Chara braunii</name>
    <name type="common">Braun's stonewort</name>
    <dbReference type="NCBI Taxonomy" id="69332"/>
    <lineage>
        <taxon>Eukaryota</taxon>
        <taxon>Viridiplantae</taxon>
        <taxon>Streptophyta</taxon>
        <taxon>Charophyceae</taxon>
        <taxon>Charales</taxon>
        <taxon>Characeae</taxon>
        <taxon>Chara</taxon>
    </lineage>
</organism>
<gene>
    <name evidence="2" type="ORF">CBR_g40553</name>
</gene>
<protein>
    <submittedName>
        <fullName evidence="2">Uncharacterized protein</fullName>
    </submittedName>
</protein>
<evidence type="ECO:0000313" key="2">
    <source>
        <dbReference type="EMBL" id="GBG64105.1"/>
    </source>
</evidence>
<sequence>MRNAAGRVPRCLVRCRTDALDSEKGPGGKRRAFGSHESRGTESHCERSRDSDMRDEAALMSYQMRVHSHLSARTLFHEADERKVLEGPVAGVLETRASKYERYASEGASIDFKSKSATDPGEEELSQDAHVVHREEETQHWPPCRVLDGLDAEVLETGASEHLCHRSEGERLQRMATSVQGPVVGVLEIEASECEGHALEETHVVQRDEELLQGSSGTTINIGDTDLVLHSGSPLTTQEGGVKGARLRGDEEGEEEPLVEARLHDDDEGEEPMGEAQLFGGEVLARLHDDEAGEETVGETQLYAGEVSTRQMGSERINHDSPSTRCGEEQGDRASVLSSGQEMVLHEATELVSDSTAIELISDSGWSRCRTLNPLRTLPKWRDRRPVSLEGLPSTVRFVNSGTRGSVAVQFCGHPD</sequence>
<proteinExistence type="predicted"/>
<dbReference type="EMBL" id="BFEA01000046">
    <property type="protein sequence ID" value="GBG64105.1"/>
    <property type="molecule type" value="Genomic_DNA"/>
</dbReference>
<name>A0A388K265_CHABU</name>
<evidence type="ECO:0000313" key="3">
    <source>
        <dbReference type="Proteomes" id="UP000265515"/>
    </source>
</evidence>
<reference evidence="2 3" key="1">
    <citation type="journal article" date="2018" name="Cell">
        <title>The Chara Genome: Secondary Complexity and Implications for Plant Terrestrialization.</title>
        <authorList>
            <person name="Nishiyama T."/>
            <person name="Sakayama H."/>
            <person name="Vries J.D."/>
            <person name="Buschmann H."/>
            <person name="Saint-Marcoux D."/>
            <person name="Ullrich K.K."/>
            <person name="Haas F.B."/>
            <person name="Vanderstraeten L."/>
            <person name="Becker D."/>
            <person name="Lang D."/>
            <person name="Vosolsobe S."/>
            <person name="Rombauts S."/>
            <person name="Wilhelmsson P.K.I."/>
            <person name="Janitza P."/>
            <person name="Kern R."/>
            <person name="Heyl A."/>
            <person name="Rumpler F."/>
            <person name="Villalobos L.I.A.C."/>
            <person name="Clay J.M."/>
            <person name="Skokan R."/>
            <person name="Toyoda A."/>
            <person name="Suzuki Y."/>
            <person name="Kagoshima H."/>
            <person name="Schijlen E."/>
            <person name="Tajeshwar N."/>
            <person name="Catarino B."/>
            <person name="Hetherington A.J."/>
            <person name="Saltykova A."/>
            <person name="Bonnot C."/>
            <person name="Breuninger H."/>
            <person name="Symeonidi A."/>
            <person name="Radhakrishnan G.V."/>
            <person name="Van Nieuwerburgh F."/>
            <person name="Deforce D."/>
            <person name="Chang C."/>
            <person name="Karol K.G."/>
            <person name="Hedrich R."/>
            <person name="Ulvskov P."/>
            <person name="Glockner G."/>
            <person name="Delwiche C.F."/>
            <person name="Petrasek J."/>
            <person name="Van de Peer Y."/>
            <person name="Friml J."/>
            <person name="Beilby M."/>
            <person name="Dolan L."/>
            <person name="Kohara Y."/>
            <person name="Sugano S."/>
            <person name="Fujiyama A."/>
            <person name="Delaux P.-M."/>
            <person name="Quint M."/>
            <person name="TheiBen G."/>
            <person name="Hagemann M."/>
            <person name="Harholt J."/>
            <person name="Dunand C."/>
            <person name="Zachgo S."/>
            <person name="Langdale J."/>
            <person name="Maumus F."/>
            <person name="Straeten D.V.D."/>
            <person name="Gould S.B."/>
            <person name="Rensing S.A."/>
        </authorList>
    </citation>
    <scope>NUCLEOTIDE SEQUENCE [LARGE SCALE GENOMIC DNA]</scope>
    <source>
        <strain evidence="2 3">S276</strain>
    </source>
</reference>
<dbReference type="Gramene" id="GBG64105">
    <property type="protein sequence ID" value="GBG64105"/>
    <property type="gene ID" value="CBR_g40553"/>
</dbReference>
<comment type="caution">
    <text evidence="2">The sequence shown here is derived from an EMBL/GenBank/DDBJ whole genome shotgun (WGS) entry which is preliminary data.</text>
</comment>
<dbReference type="Proteomes" id="UP000265515">
    <property type="component" value="Unassembled WGS sequence"/>
</dbReference>
<accession>A0A388K265</accession>
<feature type="region of interest" description="Disordered" evidence="1">
    <location>
        <begin position="231"/>
        <end position="258"/>
    </location>
</feature>
<keyword evidence="3" id="KW-1185">Reference proteome</keyword>
<dbReference type="AlphaFoldDB" id="A0A388K265"/>
<evidence type="ECO:0000256" key="1">
    <source>
        <dbReference type="SAM" id="MobiDB-lite"/>
    </source>
</evidence>
<feature type="region of interest" description="Disordered" evidence="1">
    <location>
        <begin position="20"/>
        <end position="52"/>
    </location>
</feature>